<sequence>MLDTELLTTYTDVKTEWLDYNGHMNMGYYLVAFDQIATEKFYDFINIGLAHKQALSKTTFTLGANIDYIREVMKGDRLRITSQLADYDHKRVHYIHCMYHAEEGYLAATNECLGIYVDLKTRRSTSFSNEQMARFQQELDRGRQFPLPQEFGRKLGIPR</sequence>
<comment type="caution">
    <text evidence="1">The sequence shown here is derived from an EMBL/GenBank/DDBJ whole genome shotgun (WGS) entry which is preliminary data.</text>
</comment>
<dbReference type="CDD" id="cd00586">
    <property type="entry name" value="4HBT"/>
    <property type="match status" value="1"/>
</dbReference>
<evidence type="ECO:0000313" key="2">
    <source>
        <dbReference type="Proteomes" id="UP000315889"/>
    </source>
</evidence>
<gene>
    <name evidence="1" type="ORF">EVB03_07775</name>
</gene>
<name>A0A520ME54_9GAMM</name>
<accession>A0A520ME54</accession>
<proteinExistence type="predicted"/>
<reference evidence="1 2" key="1">
    <citation type="submission" date="2019-02" db="EMBL/GenBank/DDBJ databases">
        <title>Prokaryotic population dynamics and viral predation in marine succession experiment using metagenomics: the confinement effect.</title>
        <authorList>
            <person name="Haro-Moreno J.M."/>
            <person name="Rodriguez-Valera F."/>
            <person name="Lopez-Perez M."/>
        </authorList>
    </citation>
    <scope>NUCLEOTIDE SEQUENCE [LARGE SCALE GENOMIC DNA]</scope>
    <source>
        <strain evidence="1">MED-G170</strain>
    </source>
</reference>
<dbReference type="InterPro" id="IPR029069">
    <property type="entry name" value="HotDog_dom_sf"/>
</dbReference>
<dbReference type="AlphaFoldDB" id="A0A520ME54"/>
<dbReference type="Pfam" id="PF13279">
    <property type="entry name" value="4HBT_2"/>
    <property type="match status" value="1"/>
</dbReference>
<evidence type="ECO:0000313" key="1">
    <source>
        <dbReference type="EMBL" id="RZO19475.1"/>
    </source>
</evidence>
<organism evidence="1 2">
    <name type="scientific">SAR92 clade bacterium</name>
    <dbReference type="NCBI Taxonomy" id="2315479"/>
    <lineage>
        <taxon>Bacteria</taxon>
        <taxon>Pseudomonadati</taxon>
        <taxon>Pseudomonadota</taxon>
        <taxon>Gammaproteobacteria</taxon>
        <taxon>Cellvibrionales</taxon>
        <taxon>Porticoccaceae</taxon>
        <taxon>SAR92 clade</taxon>
    </lineage>
</organism>
<dbReference type="Proteomes" id="UP000315889">
    <property type="component" value="Unassembled WGS sequence"/>
</dbReference>
<dbReference type="SUPFAM" id="SSF54637">
    <property type="entry name" value="Thioesterase/thiol ester dehydrase-isomerase"/>
    <property type="match status" value="1"/>
</dbReference>
<protein>
    <submittedName>
        <fullName evidence="1">Thioesterase</fullName>
    </submittedName>
</protein>
<dbReference type="Gene3D" id="3.10.129.10">
    <property type="entry name" value="Hotdog Thioesterase"/>
    <property type="match status" value="1"/>
</dbReference>
<dbReference type="EMBL" id="SHBP01000011">
    <property type="protein sequence ID" value="RZO19475.1"/>
    <property type="molecule type" value="Genomic_DNA"/>
</dbReference>